<feature type="domain" description="Major facilitator superfamily (MFS) profile" evidence="8">
    <location>
        <begin position="88"/>
        <end position="558"/>
    </location>
</feature>
<dbReference type="Proteomes" id="UP000092583">
    <property type="component" value="Unassembled WGS sequence"/>
</dbReference>
<feature type="transmembrane region" description="Helical" evidence="7">
    <location>
        <begin position="159"/>
        <end position="177"/>
    </location>
</feature>
<feature type="transmembrane region" description="Helical" evidence="7">
    <location>
        <begin position="250"/>
        <end position="270"/>
    </location>
</feature>
<proteinExistence type="predicted"/>
<feature type="transmembrane region" description="Helical" evidence="7">
    <location>
        <begin position="217"/>
        <end position="244"/>
    </location>
</feature>
<feature type="compositionally biased region" description="Polar residues" evidence="6">
    <location>
        <begin position="27"/>
        <end position="41"/>
    </location>
</feature>
<sequence length="609" mass="65307">MGLSSTNDDEHQELDNAIGIISPSRLPPTSSEISNAGSTLENNDEEPIDNREKNTLSSIKEASTIPLPVDETVNEDPNLQEEAPELSKARQIAIAVTLMGLSVMTVSGVQVLNIGLPTIQKDLGMKDTDLQWISSAYSLTNGCLLLLSGRLADVYGRKLLLMIGMVWLAVWSTVGGFMQNGTGIVVSRALAGCGAALATPSATGIIAHLYTGRARQLAFTCFGAGAALGGALGLIVGGIFVSFVKHSWRSALWFVGGLSFAASAAAWLVIPWDKSHTENKKIDWPGAMLITCGLILLQYVVSAGESAPQGWKTSYIIAFIILGVFIVAAFFFWEKRLQDRDSKPPLMRLQLWTRSNGKLSAVYFIGFSAWMSFTSYLYWVTLLFQEVQGTGAVGAMLRFLPSEISGVICNVLVGLLIHRLPAQWIVCFGLFACGLAGMFFAISGKDTNYWTFPFQGIWLSAAGADLVFAPAMIFVSLLSLPDEHSVAGALLMTVMRLGGSFGLAFTSVIADVERQKAYSRGAERIAGYLKGLQAAFWLGAAVAWAGMIVGLMALRGLGVLGKSTEKKEGDGQGEVDVKGKGSDAERGNEIQLQDLPRHKNKDGSGNELV</sequence>
<dbReference type="AlphaFoldDB" id="A0A1B9II22"/>
<feature type="region of interest" description="Disordered" evidence="6">
    <location>
        <begin position="1"/>
        <end position="72"/>
    </location>
</feature>
<evidence type="ECO:0000256" key="6">
    <source>
        <dbReference type="SAM" id="MobiDB-lite"/>
    </source>
</evidence>
<evidence type="ECO:0000256" key="4">
    <source>
        <dbReference type="ARBA" id="ARBA00022989"/>
    </source>
</evidence>
<dbReference type="GO" id="GO:0016020">
    <property type="term" value="C:membrane"/>
    <property type="evidence" value="ECO:0007669"/>
    <property type="project" value="UniProtKB-SubCell"/>
</dbReference>
<feature type="region of interest" description="Disordered" evidence="6">
    <location>
        <begin position="564"/>
        <end position="609"/>
    </location>
</feature>
<comment type="subcellular location">
    <subcellularLocation>
        <location evidence="1">Membrane</location>
        <topology evidence="1">Multi-pass membrane protein</topology>
    </subcellularLocation>
</comment>
<evidence type="ECO:0000313" key="10">
    <source>
        <dbReference type="Proteomes" id="UP000092583"/>
    </source>
</evidence>
<protein>
    <recommendedName>
        <fullName evidence="8">Major facilitator superfamily (MFS) profile domain-containing protein</fullName>
    </recommendedName>
</protein>
<feature type="transmembrane region" description="Helical" evidence="7">
    <location>
        <begin position="456"/>
        <end position="478"/>
    </location>
</feature>
<keyword evidence="4 7" id="KW-1133">Transmembrane helix</keyword>
<organism evidence="9 10">
    <name type="scientific">Kwoniella mangroviensis CBS 10435</name>
    <dbReference type="NCBI Taxonomy" id="1331196"/>
    <lineage>
        <taxon>Eukaryota</taxon>
        <taxon>Fungi</taxon>
        <taxon>Dikarya</taxon>
        <taxon>Basidiomycota</taxon>
        <taxon>Agaricomycotina</taxon>
        <taxon>Tremellomycetes</taxon>
        <taxon>Tremellales</taxon>
        <taxon>Cryptococcaceae</taxon>
        <taxon>Kwoniella</taxon>
    </lineage>
</organism>
<evidence type="ECO:0000259" key="8">
    <source>
        <dbReference type="PROSITE" id="PS50850"/>
    </source>
</evidence>
<feature type="transmembrane region" description="Helical" evidence="7">
    <location>
        <begin position="399"/>
        <end position="417"/>
    </location>
</feature>
<dbReference type="EMBL" id="KI669467">
    <property type="protein sequence ID" value="OCF55328.1"/>
    <property type="molecule type" value="Genomic_DNA"/>
</dbReference>
<reference evidence="9 10" key="1">
    <citation type="submission" date="2013-07" db="EMBL/GenBank/DDBJ databases">
        <title>The Genome Sequence of Kwoniella mangroviensis CBS10435.</title>
        <authorList>
            <consortium name="The Broad Institute Genome Sequencing Platform"/>
            <person name="Cuomo C."/>
            <person name="Litvintseva A."/>
            <person name="Chen Y."/>
            <person name="Heitman J."/>
            <person name="Sun S."/>
            <person name="Springer D."/>
            <person name="Dromer F."/>
            <person name="Young S.K."/>
            <person name="Zeng Q."/>
            <person name="Gargeya S."/>
            <person name="Fitzgerald M."/>
            <person name="Abouelleil A."/>
            <person name="Alvarado L."/>
            <person name="Berlin A.M."/>
            <person name="Chapman S.B."/>
            <person name="Dewar J."/>
            <person name="Goldberg J."/>
            <person name="Griggs A."/>
            <person name="Gujja S."/>
            <person name="Hansen M."/>
            <person name="Howarth C."/>
            <person name="Imamovic A."/>
            <person name="Larimer J."/>
            <person name="McCowan C."/>
            <person name="Murphy C."/>
            <person name="Pearson M."/>
            <person name="Priest M."/>
            <person name="Roberts A."/>
            <person name="Saif S."/>
            <person name="Shea T."/>
            <person name="Sykes S."/>
            <person name="Wortman J."/>
            <person name="Nusbaum C."/>
            <person name="Birren B."/>
        </authorList>
    </citation>
    <scope>NUCLEOTIDE SEQUENCE [LARGE SCALE GENOMIC DNA]</scope>
    <source>
        <strain evidence="9 10">CBS 10435</strain>
    </source>
</reference>
<keyword evidence="3 7" id="KW-0812">Transmembrane</keyword>
<evidence type="ECO:0000256" key="7">
    <source>
        <dbReference type="SAM" id="Phobius"/>
    </source>
</evidence>
<feature type="compositionally biased region" description="Basic and acidic residues" evidence="6">
    <location>
        <begin position="564"/>
        <end position="588"/>
    </location>
</feature>
<dbReference type="GO" id="GO:0022857">
    <property type="term" value="F:transmembrane transporter activity"/>
    <property type="evidence" value="ECO:0007669"/>
    <property type="project" value="InterPro"/>
</dbReference>
<feature type="transmembrane region" description="Helical" evidence="7">
    <location>
        <begin position="361"/>
        <end position="379"/>
    </location>
</feature>
<keyword evidence="10" id="KW-1185">Reference proteome</keyword>
<gene>
    <name evidence="9" type="ORF">L486_07443</name>
</gene>
<dbReference type="PROSITE" id="PS50850">
    <property type="entry name" value="MFS"/>
    <property type="match status" value="1"/>
</dbReference>
<dbReference type="PANTHER" id="PTHR42718:SF9">
    <property type="entry name" value="MAJOR FACILITATOR SUPERFAMILY MULTIDRUG TRANSPORTER MFSC"/>
    <property type="match status" value="1"/>
</dbReference>
<dbReference type="Gene3D" id="1.20.1250.20">
    <property type="entry name" value="MFS general substrate transporter like domains"/>
    <property type="match status" value="2"/>
</dbReference>
<keyword evidence="2" id="KW-0813">Transport</keyword>
<dbReference type="InterPro" id="IPR036259">
    <property type="entry name" value="MFS_trans_sf"/>
</dbReference>
<feature type="transmembrane region" description="Helical" evidence="7">
    <location>
        <begin position="189"/>
        <end position="210"/>
    </location>
</feature>
<evidence type="ECO:0000256" key="5">
    <source>
        <dbReference type="ARBA" id="ARBA00023136"/>
    </source>
</evidence>
<evidence type="ECO:0000256" key="2">
    <source>
        <dbReference type="ARBA" id="ARBA00022448"/>
    </source>
</evidence>
<dbReference type="PRINTS" id="PR01036">
    <property type="entry name" value="TCRTETB"/>
</dbReference>
<dbReference type="PROSITE" id="PS00216">
    <property type="entry name" value="SUGAR_TRANSPORT_1"/>
    <property type="match status" value="1"/>
</dbReference>
<feature type="transmembrane region" description="Helical" evidence="7">
    <location>
        <begin position="282"/>
        <end position="301"/>
    </location>
</feature>
<keyword evidence="5 7" id="KW-0472">Membrane</keyword>
<accession>A0A1B9II22</accession>
<dbReference type="SUPFAM" id="SSF103473">
    <property type="entry name" value="MFS general substrate transporter"/>
    <property type="match status" value="2"/>
</dbReference>
<dbReference type="InterPro" id="IPR005829">
    <property type="entry name" value="Sugar_transporter_CS"/>
</dbReference>
<evidence type="ECO:0000256" key="3">
    <source>
        <dbReference type="ARBA" id="ARBA00022692"/>
    </source>
</evidence>
<reference evidence="10" key="2">
    <citation type="submission" date="2013-12" db="EMBL/GenBank/DDBJ databases">
        <title>Evolution of pathogenesis and genome organization in the Tremellales.</title>
        <authorList>
            <person name="Cuomo C."/>
            <person name="Litvintseva A."/>
            <person name="Heitman J."/>
            <person name="Chen Y."/>
            <person name="Sun S."/>
            <person name="Springer D."/>
            <person name="Dromer F."/>
            <person name="Young S."/>
            <person name="Zeng Q."/>
            <person name="Chapman S."/>
            <person name="Gujja S."/>
            <person name="Saif S."/>
            <person name="Birren B."/>
        </authorList>
    </citation>
    <scope>NUCLEOTIDE SEQUENCE [LARGE SCALE GENOMIC DNA]</scope>
    <source>
        <strain evidence="10">CBS 10435</strain>
    </source>
</reference>
<evidence type="ECO:0000256" key="1">
    <source>
        <dbReference type="ARBA" id="ARBA00004141"/>
    </source>
</evidence>
<dbReference type="Pfam" id="PF07690">
    <property type="entry name" value="MFS_1"/>
    <property type="match status" value="2"/>
</dbReference>
<feature type="transmembrane region" description="Helical" evidence="7">
    <location>
        <begin position="424"/>
        <end position="444"/>
    </location>
</feature>
<dbReference type="InterPro" id="IPR011701">
    <property type="entry name" value="MFS"/>
</dbReference>
<feature type="compositionally biased region" description="Basic and acidic residues" evidence="6">
    <location>
        <begin position="595"/>
        <end position="609"/>
    </location>
</feature>
<dbReference type="PANTHER" id="PTHR42718">
    <property type="entry name" value="MAJOR FACILITATOR SUPERFAMILY MULTIDRUG TRANSPORTER MFSC"/>
    <property type="match status" value="1"/>
</dbReference>
<dbReference type="OrthoDB" id="2130629at2759"/>
<feature type="transmembrane region" description="Helical" evidence="7">
    <location>
        <begin position="92"/>
        <end position="112"/>
    </location>
</feature>
<feature type="transmembrane region" description="Helical" evidence="7">
    <location>
        <begin position="132"/>
        <end position="152"/>
    </location>
</feature>
<evidence type="ECO:0000313" key="9">
    <source>
        <dbReference type="EMBL" id="OCF55328.1"/>
    </source>
</evidence>
<name>A0A1B9II22_9TREE</name>
<feature type="transmembrane region" description="Helical" evidence="7">
    <location>
        <begin position="313"/>
        <end position="333"/>
    </location>
</feature>
<feature type="transmembrane region" description="Helical" evidence="7">
    <location>
        <begin position="490"/>
        <end position="510"/>
    </location>
</feature>
<dbReference type="InterPro" id="IPR020846">
    <property type="entry name" value="MFS_dom"/>
</dbReference>
<dbReference type="STRING" id="1331196.A0A1B9II22"/>
<feature type="transmembrane region" description="Helical" evidence="7">
    <location>
        <begin position="534"/>
        <end position="557"/>
    </location>
</feature>